<sequence>MGIGEAITKFFHDMGILELRIRNEHPAYAKLSYNSNLYLDIISAHQGEYTPSKLADMLHIARPSVAQKINVLEKAGYVTRKQNPADKREYFLYFNADSFDADTQSIYTKLTNQISESMEQRYSKEEIEKFSEMLSYIGEICLDERL</sequence>
<evidence type="ECO:0000256" key="3">
    <source>
        <dbReference type="ARBA" id="ARBA00023163"/>
    </source>
</evidence>
<evidence type="ECO:0000313" key="6">
    <source>
        <dbReference type="Proteomes" id="UP000195455"/>
    </source>
</evidence>
<dbReference type="InterPro" id="IPR036388">
    <property type="entry name" value="WH-like_DNA-bd_sf"/>
</dbReference>
<evidence type="ECO:0000256" key="2">
    <source>
        <dbReference type="ARBA" id="ARBA00023125"/>
    </source>
</evidence>
<dbReference type="Proteomes" id="UP000195455">
    <property type="component" value="Unassembled WGS sequence"/>
</dbReference>
<dbReference type="EMBL" id="NFHM01000008">
    <property type="protein sequence ID" value="OUN43532.1"/>
    <property type="molecule type" value="Genomic_DNA"/>
</dbReference>
<accession>A0A1Y3U419</accession>
<protein>
    <recommendedName>
        <fullName evidence="4">HTH marR-type domain-containing protein</fullName>
    </recommendedName>
</protein>
<dbReference type="RefSeq" id="WP_087989155.1">
    <property type="nucleotide sequence ID" value="NZ_DBGCNK010000008.1"/>
</dbReference>
<feature type="domain" description="HTH marR-type" evidence="4">
    <location>
        <begin position="1"/>
        <end position="139"/>
    </location>
</feature>
<dbReference type="SMART" id="SM00347">
    <property type="entry name" value="HTH_MARR"/>
    <property type="match status" value="1"/>
</dbReference>
<dbReference type="PANTHER" id="PTHR42756">
    <property type="entry name" value="TRANSCRIPTIONAL REGULATOR, MARR"/>
    <property type="match status" value="1"/>
</dbReference>
<comment type="caution">
    <text evidence="5">The sequence shown here is derived from an EMBL/GenBank/DDBJ whole genome shotgun (WGS) entry which is preliminary data.</text>
</comment>
<dbReference type="GO" id="GO:0003677">
    <property type="term" value="F:DNA binding"/>
    <property type="evidence" value="ECO:0007669"/>
    <property type="project" value="UniProtKB-KW"/>
</dbReference>
<evidence type="ECO:0000259" key="4">
    <source>
        <dbReference type="PROSITE" id="PS50995"/>
    </source>
</evidence>
<dbReference type="Pfam" id="PF01047">
    <property type="entry name" value="MarR"/>
    <property type="match status" value="1"/>
</dbReference>
<dbReference type="AlphaFoldDB" id="A0A1Y3U419"/>
<dbReference type="SUPFAM" id="SSF46785">
    <property type="entry name" value="Winged helix' DNA-binding domain"/>
    <property type="match status" value="1"/>
</dbReference>
<organism evidence="5 6">
    <name type="scientific">Anaerotignum lactatifermentans</name>
    <dbReference type="NCBI Taxonomy" id="160404"/>
    <lineage>
        <taxon>Bacteria</taxon>
        <taxon>Bacillati</taxon>
        <taxon>Bacillota</taxon>
        <taxon>Clostridia</taxon>
        <taxon>Lachnospirales</taxon>
        <taxon>Anaerotignaceae</taxon>
        <taxon>Anaerotignum</taxon>
    </lineage>
</organism>
<reference evidence="6" key="1">
    <citation type="submission" date="2017-04" db="EMBL/GenBank/DDBJ databases">
        <title>Function of individual gut microbiota members based on whole genome sequencing of pure cultures obtained from chicken caecum.</title>
        <authorList>
            <person name="Medvecky M."/>
            <person name="Cejkova D."/>
            <person name="Polansky O."/>
            <person name="Karasova D."/>
            <person name="Kubasova T."/>
            <person name="Cizek A."/>
            <person name="Rychlik I."/>
        </authorList>
    </citation>
    <scope>NUCLEOTIDE SEQUENCE [LARGE SCALE GENOMIC DNA]</scope>
    <source>
        <strain evidence="6">An75</strain>
    </source>
</reference>
<keyword evidence="3" id="KW-0804">Transcription</keyword>
<evidence type="ECO:0000256" key="1">
    <source>
        <dbReference type="ARBA" id="ARBA00023015"/>
    </source>
</evidence>
<dbReference type="PANTHER" id="PTHR42756:SF1">
    <property type="entry name" value="TRANSCRIPTIONAL REPRESSOR OF EMRAB OPERON"/>
    <property type="match status" value="1"/>
</dbReference>
<proteinExistence type="predicted"/>
<keyword evidence="1" id="KW-0805">Transcription regulation</keyword>
<dbReference type="GO" id="GO:0003700">
    <property type="term" value="F:DNA-binding transcription factor activity"/>
    <property type="evidence" value="ECO:0007669"/>
    <property type="project" value="InterPro"/>
</dbReference>
<dbReference type="Gene3D" id="1.10.10.10">
    <property type="entry name" value="Winged helix-like DNA-binding domain superfamily/Winged helix DNA-binding domain"/>
    <property type="match status" value="1"/>
</dbReference>
<evidence type="ECO:0000313" key="5">
    <source>
        <dbReference type="EMBL" id="OUN43532.1"/>
    </source>
</evidence>
<dbReference type="InterPro" id="IPR036390">
    <property type="entry name" value="WH_DNA-bd_sf"/>
</dbReference>
<dbReference type="PROSITE" id="PS50995">
    <property type="entry name" value="HTH_MARR_2"/>
    <property type="match status" value="1"/>
</dbReference>
<gene>
    <name evidence="5" type="ORF">B5G26_06725</name>
</gene>
<dbReference type="PRINTS" id="PR00598">
    <property type="entry name" value="HTHMARR"/>
</dbReference>
<keyword evidence="2" id="KW-0238">DNA-binding</keyword>
<name>A0A1Y3U419_9FIRM</name>
<dbReference type="InterPro" id="IPR000835">
    <property type="entry name" value="HTH_MarR-typ"/>
</dbReference>